<dbReference type="Proteomes" id="UP001269161">
    <property type="component" value="Segment"/>
</dbReference>
<accession>A0AAF0D5I4</accession>
<dbReference type="SUPFAM" id="SSF52833">
    <property type="entry name" value="Thioredoxin-like"/>
    <property type="match status" value="1"/>
</dbReference>
<evidence type="ECO:0000313" key="2">
    <source>
        <dbReference type="Proteomes" id="UP001269161"/>
    </source>
</evidence>
<protein>
    <recommendedName>
        <fullName evidence="3">Thioredoxin</fullName>
    </recommendedName>
</protein>
<dbReference type="Gene3D" id="3.40.30.10">
    <property type="entry name" value="Glutaredoxin"/>
    <property type="match status" value="1"/>
</dbReference>
<dbReference type="EMBL" id="OQ198719">
    <property type="protein sequence ID" value="WEU69872.1"/>
    <property type="molecule type" value="Genomic_DNA"/>
</dbReference>
<name>A0AAF0D5I4_9CAUD</name>
<evidence type="ECO:0008006" key="3">
    <source>
        <dbReference type="Google" id="ProtNLM"/>
    </source>
</evidence>
<sequence>MALQVIKFYTIKGCGSCVRMQSKILDVISEEQFRAKFKIDFIDRNIHQDKAREDCIKDVPTILFPTGRREVGIVKKEILVQQLNKCLNEKK</sequence>
<dbReference type="RefSeq" id="YP_011108634.1">
    <property type="nucleotide sequence ID" value="NC_091965.1"/>
</dbReference>
<proteinExistence type="predicted"/>
<dbReference type="InterPro" id="IPR036249">
    <property type="entry name" value="Thioredoxin-like_sf"/>
</dbReference>
<keyword evidence="2" id="KW-1185">Reference proteome</keyword>
<organism evidence="1 2">
    <name type="scientific">Caudoviricetes sp. 'Rudgehvirus jaberico'</name>
    <dbReference type="NCBI Taxonomy" id="3028515"/>
    <lineage>
        <taxon>Viruses</taxon>
        <taxon>Duplodnaviria</taxon>
        <taxon>Heunggongvirae</taxon>
        <taxon>Uroviricota</taxon>
        <taxon>Caudoviricetes</taxon>
        <taxon>Crassvirales</taxon>
        <taxon>Intestiviridae</taxon>
        <taxon>Crudevirinae</taxon>
    </lineage>
</organism>
<evidence type="ECO:0000313" key="1">
    <source>
        <dbReference type="EMBL" id="WEU69872.1"/>
    </source>
</evidence>
<reference evidence="1" key="1">
    <citation type="submission" date="2023-01" db="EMBL/GenBank/DDBJ databases">
        <title>New crAssphage isolates infecting Bacteroides cellulosilyticus.</title>
        <authorList>
            <person name="Papudeshi B."/>
            <person name="Vega A.A."/>
            <person name="Souza C."/>
            <person name="Giles S.K."/>
            <person name="Mallawaarachchi V."/>
            <person name="Roach M.J."/>
            <person name="An M."/>
            <person name="Jacobson N."/>
            <person name="McNair K."/>
            <person name="Mora M.F."/>
            <person name="Pastrana K."/>
            <person name="Leigh C."/>
            <person name="Cram C."/>
            <person name="Plewa W.S."/>
            <person name="Grigson S.R."/>
            <person name="Bouras G.S."/>
            <person name="Decewicz P."/>
            <person name="Luque A."/>
            <person name="Droit L."/>
            <person name="Handley S."/>
            <person name="Segall A.M."/>
            <person name="Dinsdale E.A."/>
            <person name="Edwards R.A."/>
        </authorList>
    </citation>
    <scope>NUCLEOTIDE SEQUENCE</scope>
    <source>
        <strain evidence="1">Bc11</strain>
    </source>
</reference>